<dbReference type="SUPFAM" id="SSF50985">
    <property type="entry name" value="RCC1/BLIP-II"/>
    <property type="match status" value="2"/>
</dbReference>
<dbReference type="AlphaFoldDB" id="A0A0A9WY13"/>
<name>A0A0A9WY13_LYGHE</name>
<sequence length="778" mass="86863">MAGESKTALLRKWEVLKGVGGKQLEEITFLHEFQTYTGDEKNRNSCAIFLTTRDEAFAIGHNNEDNLLALTGDDFASHVVVKKPRKIEALSGQNIRKIVVNERFGAALTEDGKLLYWGTDMKQLQYESHDYKYVKLPYEPNADLKIADMACGAHSITFVTRENRVLIWGCINLYYASFYTFEEVLQLEVTGIACGWSHVALLDQDGQVWTFGTGSVGQLGYNKSRDAIFDEITPKKVQLPGPCKKVECGINSTLYLLENGELYASGSNAKSDHLCVGKNGYVFTPVKVLLDDNVSDIAATFAWFSGRWQSLYSAVSKDGTKYYKWGNDKKLEKPQISDGSQSFLEVFANFKTPISIGEGVDVAPLQGPGFDRNKPKPPKFQNKAKMIPNTSILSRWDILKNIDEDVKRNIRFFTVFKNFENRTDQFGNRTVFGAFFKTKNDDVYIRGYKFSGKLGLSSNKEDNSTEKVESLSGKNIKKILLNFNGGLALSNDGDLYVWDSESTPHHLEGKKIVDVDCGNKFYVYTWVRPDSTDVYLDGQMSINFSSVSHQKISLPVPEKPVELAAGAWHFLVLTDHSNVYAFGDGRYGQLGLIRSIDADPLEGVKISVPGPVKKIMCGTNSSFFLTDEGELFACGNNDYDNRLGVGHQRGTVFKPEKVEIDERVVDIAATRTIRSPAVRAGSFALETASGKIYYCDWSLAKPKKLENGRFLVDAFVNEEIPQSLSLVQLSPEKPDEDDEEFDSRGPLVVAPEKTLFNDPLYSDVTIKLKDGVIASHKV</sequence>
<dbReference type="PANTHER" id="PTHR45982">
    <property type="entry name" value="REGULATOR OF CHROMOSOME CONDENSATION"/>
    <property type="match status" value="1"/>
</dbReference>
<feature type="repeat" description="RCC1" evidence="1">
    <location>
        <begin position="577"/>
        <end position="628"/>
    </location>
</feature>
<dbReference type="Pfam" id="PF00415">
    <property type="entry name" value="RCC1"/>
    <property type="match status" value="1"/>
</dbReference>
<protein>
    <submittedName>
        <fullName evidence="2">RCC1 and BTB domain-containing protein 1</fullName>
    </submittedName>
</protein>
<dbReference type="InterPro" id="IPR009091">
    <property type="entry name" value="RCC1/BLIP-II"/>
</dbReference>
<reference evidence="2" key="2">
    <citation type="submission" date="2014-07" db="EMBL/GenBank/DDBJ databases">
        <authorList>
            <person name="Hull J."/>
        </authorList>
    </citation>
    <scope>NUCLEOTIDE SEQUENCE</scope>
</reference>
<dbReference type="PROSITE" id="PS50012">
    <property type="entry name" value="RCC1_3"/>
    <property type="match status" value="2"/>
</dbReference>
<organism evidence="2">
    <name type="scientific">Lygus hesperus</name>
    <name type="common">Western plant bug</name>
    <dbReference type="NCBI Taxonomy" id="30085"/>
    <lineage>
        <taxon>Eukaryota</taxon>
        <taxon>Metazoa</taxon>
        <taxon>Ecdysozoa</taxon>
        <taxon>Arthropoda</taxon>
        <taxon>Hexapoda</taxon>
        <taxon>Insecta</taxon>
        <taxon>Pterygota</taxon>
        <taxon>Neoptera</taxon>
        <taxon>Paraneoptera</taxon>
        <taxon>Hemiptera</taxon>
        <taxon>Heteroptera</taxon>
        <taxon>Panheteroptera</taxon>
        <taxon>Cimicomorpha</taxon>
        <taxon>Miridae</taxon>
        <taxon>Mirini</taxon>
        <taxon>Lygus</taxon>
    </lineage>
</organism>
<dbReference type="InterPro" id="IPR000408">
    <property type="entry name" value="Reg_chr_condens"/>
</dbReference>
<dbReference type="PANTHER" id="PTHR45982:SF1">
    <property type="entry name" value="REGULATOR OF CHROMOSOME CONDENSATION"/>
    <property type="match status" value="1"/>
</dbReference>
<dbReference type="InterPro" id="IPR051553">
    <property type="entry name" value="Ran_GTPase-activating"/>
</dbReference>
<feature type="repeat" description="RCC1" evidence="1">
    <location>
        <begin position="206"/>
        <end position="259"/>
    </location>
</feature>
<evidence type="ECO:0000256" key="1">
    <source>
        <dbReference type="PROSITE-ProRule" id="PRU00235"/>
    </source>
</evidence>
<dbReference type="Gene3D" id="2.130.10.30">
    <property type="entry name" value="Regulator of chromosome condensation 1/beta-lactamase-inhibitor protein II"/>
    <property type="match status" value="4"/>
</dbReference>
<dbReference type="EMBL" id="GBHO01030237">
    <property type="protein sequence ID" value="JAG13367.1"/>
    <property type="molecule type" value="Transcribed_RNA"/>
</dbReference>
<dbReference type="GO" id="GO:0005085">
    <property type="term" value="F:guanyl-nucleotide exchange factor activity"/>
    <property type="evidence" value="ECO:0007669"/>
    <property type="project" value="TreeGrafter"/>
</dbReference>
<reference evidence="2" key="1">
    <citation type="journal article" date="2014" name="PLoS ONE">
        <title>Transcriptome-Based Identification of ABC Transporters in the Western Tarnished Plant Bug Lygus hesperus.</title>
        <authorList>
            <person name="Hull J.J."/>
            <person name="Chaney K."/>
            <person name="Geib S.M."/>
            <person name="Fabrick J.A."/>
            <person name="Brent C.S."/>
            <person name="Walsh D."/>
            <person name="Lavine L.C."/>
        </authorList>
    </citation>
    <scope>NUCLEOTIDE SEQUENCE</scope>
</reference>
<evidence type="ECO:0000313" key="2">
    <source>
        <dbReference type="EMBL" id="JAG13367.1"/>
    </source>
</evidence>
<dbReference type="GO" id="GO:0005737">
    <property type="term" value="C:cytoplasm"/>
    <property type="evidence" value="ECO:0007669"/>
    <property type="project" value="TreeGrafter"/>
</dbReference>
<accession>A0A0A9WY13</accession>
<gene>
    <name evidence="2" type="primary">RCBTB1_13</name>
    <name evidence="2" type="ORF">CM83_34950</name>
</gene>
<dbReference type="Pfam" id="PF13540">
    <property type="entry name" value="RCC1_2"/>
    <property type="match status" value="2"/>
</dbReference>
<feature type="non-terminal residue" evidence="2">
    <location>
        <position position="778"/>
    </location>
</feature>
<proteinExistence type="predicted"/>